<dbReference type="GO" id="GO:0016740">
    <property type="term" value="F:transferase activity"/>
    <property type="evidence" value="ECO:0007669"/>
    <property type="project" value="UniProtKB-KW"/>
</dbReference>
<name>A0A2Z6IGH8_ACIFI</name>
<dbReference type="EMBL" id="AP018795">
    <property type="protein sequence ID" value="BBF64702.1"/>
    <property type="molecule type" value="Genomic_DNA"/>
</dbReference>
<dbReference type="Pfam" id="PF05686">
    <property type="entry name" value="Glyco_transf_90"/>
    <property type="match status" value="1"/>
</dbReference>
<keyword evidence="4" id="KW-1185">Reference proteome</keyword>
<feature type="domain" description="Glycosyl transferase CAP10" evidence="2">
    <location>
        <begin position="236"/>
        <end position="311"/>
    </location>
</feature>
<dbReference type="RefSeq" id="WP_126604458.1">
    <property type="nucleotide sequence ID" value="NZ_AP018795.1"/>
</dbReference>
<sequence length="504" mass="58917">MENFNLAYHTRLDNNGMHLSYEYLQSFISEDLFLVNSLITKNNITFDAYKTSVIDKAKKEQFFYYLFNDAGDVIKKSDNATEEWIETRANIYQDFLSSITSITKLPGFIFGIEYKDMTHGSDLPLLCFHKNIDNQSYILIPDFEIIQYNYYTQLKDGTDLENKIDKAVFVGSTTGTNFKENRSCWNTIDNILNDPSVRISAARFFNDKENVIFKLPSIVQCDSSQTEKFLRNQPYMQAQRMTWDQQYLNRYIISVDGNGPTCTRVALALLSNSVLMKYNSNWTVYYHRMLKPYFNYLPVENHVDIERLMETFSHDLDFLRFINGNAKREFRLLFNRRNVQRMFAIALNELYAIFFGHNTIYQENRRRISQVAHLDIDAHLSNIGDKQFWPDHEVYCDGQFIEGITIYPASALIYWYNMEYQAKLENGTITACANGGGFVGTKDHSLRMVAFRFLAKPNIPCHIEYEGVFESGYKKTVKNGNWLEYNNEMLIRITFKFGAIQNEG</sequence>
<evidence type="ECO:0000313" key="4">
    <source>
        <dbReference type="Proteomes" id="UP000280188"/>
    </source>
</evidence>
<protein>
    <recommendedName>
        <fullName evidence="2">Glycosyl transferase CAP10 domain-containing protein</fullName>
    </recommendedName>
</protein>
<dbReference type="Proteomes" id="UP000280188">
    <property type="component" value="Chromosome"/>
</dbReference>
<dbReference type="AlphaFoldDB" id="A0A2Z6IGH8"/>
<proteinExistence type="predicted"/>
<dbReference type="PANTHER" id="PTHR12203:SF35">
    <property type="entry name" value="PROTEIN O-GLUCOSYLTRANSFERASE 1"/>
    <property type="match status" value="1"/>
</dbReference>
<dbReference type="InterPro" id="IPR006598">
    <property type="entry name" value="CAP10"/>
</dbReference>
<organism evidence="3 4">
    <name type="scientific">Acidithiobacillus ferridurans</name>
    <dbReference type="NCBI Taxonomy" id="1232575"/>
    <lineage>
        <taxon>Bacteria</taxon>
        <taxon>Pseudomonadati</taxon>
        <taxon>Pseudomonadota</taxon>
        <taxon>Acidithiobacillia</taxon>
        <taxon>Acidithiobacillales</taxon>
        <taxon>Acidithiobacillaceae</taxon>
        <taxon>Acidithiobacillus</taxon>
    </lineage>
</organism>
<accession>A0A2Z6IGH8</accession>
<dbReference type="KEGG" id="afj:AFERRID_09200"/>
<dbReference type="PANTHER" id="PTHR12203">
    <property type="entry name" value="KDEL LYS-ASP-GLU-LEU CONTAINING - RELATED"/>
    <property type="match status" value="1"/>
</dbReference>
<dbReference type="InterPro" id="IPR051091">
    <property type="entry name" value="O-Glucosyltr/Glycosyltrsf_90"/>
</dbReference>
<evidence type="ECO:0000259" key="2">
    <source>
        <dbReference type="Pfam" id="PF05686"/>
    </source>
</evidence>
<keyword evidence="1" id="KW-0808">Transferase</keyword>
<gene>
    <name evidence="3" type="ORF">AFERRID_09200</name>
</gene>
<evidence type="ECO:0000313" key="3">
    <source>
        <dbReference type="EMBL" id="BBF64702.1"/>
    </source>
</evidence>
<reference evidence="3 4" key="1">
    <citation type="journal article" date="2018" name="Microbiol. Resour. Announc.">
        <title>Complete Genome Sequence of Acidithiobacillus ferridurans JCM 18981.</title>
        <authorList>
            <person name="Miyauchi T."/>
            <person name="Kouzuma A."/>
            <person name="Abe T."/>
            <person name="Watanabe K."/>
        </authorList>
    </citation>
    <scope>NUCLEOTIDE SEQUENCE [LARGE SCALE GENOMIC DNA]</scope>
    <source>
        <strain evidence="4">ATCC 33020 / DSM 29468 / JCM 18981 / 11Fe</strain>
    </source>
</reference>
<evidence type="ECO:0000256" key="1">
    <source>
        <dbReference type="ARBA" id="ARBA00022679"/>
    </source>
</evidence>